<dbReference type="AlphaFoldDB" id="A0A072V2I0"/>
<feature type="compositionally biased region" description="Basic residues" evidence="1">
    <location>
        <begin position="119"/>
        <end position="128"/>
    </location>
</feature>
<evidence type="ECO:0000313" key="2">
    <source>
        <dbReference type="EMBL" id="KEH36244.1"/>
    </source>
</evidence>
<reference evidence="2 4" key="2">
    <citation type="journal article" date="2014" name="BMC Genomics">
        <title>An improved genome release (version Mt4.0) for the model legume Medicago truncatula.</title>
        <authorList>
            <person name="Tang H."/>
            <person name="Krishnakumar V."/>
            <person name="Bidwell S."/>
            <person name="Rosen B."/>
            <person name="Chan A."/>
            <person name="Zhou S."/>
            <person name="Gentzbittel L."/>
            <person name="Childs K.L."/>
            <person name="Yandell M."/>
            <person name="Gundlach H."/>
            <person name="Mayer K.F."/>
            <person name="Schwartz D.C."/>
            <person name="Town C.D."/>
        </authorList>
    </citation>
    <scope>GENOME REANNOTATION</scope>
    <source>
        <strain evidence="2">A17</strain>
        <strain evidence="3 4">cv. Jemalong A17</strain>
    </source>
</reference>
<evidence type="ECO:0000313" key="4">
    <source>
        <dbReference type="Proteomes" id="UP000002051"/>
    </source>
</evidence>
<dbReference type="EMBL" id="CM001219">
    <property type="protein sequence ID" value="KEH36244.1"/>
    <property type="molecule type" value="Genomic_DNA"/>
</dbReference>
<reference evidence="3" key="3">
    <citation type="submission" date="2015-04" db="UniProtKB">
        <authorList>
            <consortium name="EnsemblPlants"/>
        </authorList>
    </citation>
    <scope>IDENTIFICATION</scope>
    <source>
        <strain evidence="3">cv. Jemalong A17</strain>
    </source>
</reference>
<dbReference type="HOGENOM" id="CLU_1565206_0_0_1"/>
<dbReference type="Proteomes" id="UP000002051">
    <property type="component" value="Chromosome 3"/>
</dbReference>
<reference evidence="2 4" key="1">
    <citation type="journal article" date="2011" name="Nature">
        <title>The Medicago genome provides insight into the evolution of rhizobial symbioses.</title>
        <authorList>
            <person name="Young N.D."/>
            <person name="Debelle F."/>
            <person name="Oldroyd G.E."/>
            <person name="Geurts R."/>
            <person name="Cannon S.B."/>
            <person name="Udvardi M.K."/>
            <person name="Benedito V.A."/>
            <person name="Mayer K.F."/>
            <person name="Gouzy J."/>
            <person name="Schoof H."/>
            <person name="Van de Peer Y."/>
            <person name="Proost S."/>
            <person name="Cook D.R."/>
            <person name="Meyers B.C."/>
            <person name="Spannagl M."/>
            <person name="Cheung F."/>
            <person name="De Mita S."/>
            <person name="Krishnakumar V."/>
            <person name="Gundlach H."/>
            <person name="Zhou S."/>
            <person name="Mudge J."/>
            <person name="Bharti A.K."/>
            <person name="Murray J.D."/>
            <person name="Naoumkina M.A."/>
            <person name="Rosen B."/>
            <person name="Silverstein K.A."/>
            <person name="Tang H."/>
            <person name="Rombauts S."/>
            <person name="Zhao P.X."/>
            <person name="Zhou P."/>
            <person name="Barbe V."/>
            <person name="Bardou P."/>
            <person name="Bechner M."/>
            <person name="Bellec A."/>
            <person name="Berger A."/>
            <person name="Berges H."/>
            <person name="Bidwell S."/>
            <person name="Bisseling T."/>
            <person name="Choisne N."/>
            <person name="Couloux A."/>
            <person name="Denny R."/>
            <person name="Deshpande S."/>
            <person name="Dai X."/>
            <person name="Doyle J.J."/>
            <person name="Dudez A.M."/>
            <person name="Farmer A.D."/>
            <person name="Fouteau S."/>
            <person name="Franken C."/>
            <person name="Gibelin C."/>
            <person name="Gish J."/>
            <person name="Goldstein S."/>
            <person name="Gonzalez A.J."/>
            <person name="Green P.J."/>
            <person name="Hallab A."/>
            <person name="Hartog M."/>
            <person name="Hua A."/>
            <person name="Humphray S.J."/>
            <person name="Jeong D.H."/>
            <person name="Jing Y."/>
            <person name="Jocker A."/>
            <person name="Kenton S.M."/>
            <person name="Kim D.J."/>
            <person name="Klee K."/>
            <person name="Lai H."/>
            <person name="Lang C."/>
            <person name="Lin S."/>
            <person name="Macmil S.L."/>
            <person name="Magdelenat G."/>
            <person name="Matthews L."/>
            <person name="McCorrison J."/>
            <person name="Monaghan E.L."/>
            <person name="Mun J.H."/>
            <person name="Najar F.Z."/>
            <person name="Nicholson C."/>
            <person name="Noirot C."/>
            <person name="O'Bleness M."/>
            <person name="Paule C.R."/>
            <person name="Poulain J."/>
            <person name="Prion F."/>
            <person name="Qin B."/>
            <person name="Qu C."/>
            <person name="Retzel E.F."/>
            <person name="Riddle C."/>
            <person name="Sallet E."/>
            <person name="Samain S."/>
            <person name="Samson N."/>
            <person name="Sanders I."/>
            <person name="Saurat O."/>
            <person name="Scarpelli C."/>
            <person name="Schiex T."/>
            <person name="Segurens B."/>
            <person name="Severin A.J."/>
            <person name="Sherrier D.J."/>
            <person name="Shi R."/>
            <person name="Sims S."/>
            <person name="Singer S.R."/>
            <person name="Sinharoy S."/>
            <person name="Sterck L."/>
            <person name="Viollet A."/>
            <person name="Wang B.B."/>
            <person name="Wang K."/>
            <person name="Wang M."/>
            <person name="Wang X."/>
            <person name="Warfsmann J."/>
            <person name="Weissenbach J."/>
            <person name="White D.D."/>
            <person name="White J.D."/>
            <person name="Wiley G.B."/>
            <person name="Wincker P."/>
            <person name="Xing Y."/>
            <person name="Yang L."/>
            <person name="Yao Z."/>
            <person name="Ying F."/>
            <person name="Zhai J."/>
            <person name="Zhou L."/>
            <person name="Zuber A."/>
            <person name="Denarie J."/>
            <person name="Dixon R.A."/>
            <person name="May G.D."/>
            <person name="Schwartz D.C."/>
            <person name="Rogers J."/>
            <person name="Quetier F."/>
            <person name="Town C.D."/>
            <person name="Roe B.A."/>
        </authorList>
    </citation>
    <scope>NUCLEOTIDE SEQUENCE [LARGE SCALE GENOMIC DNA]</scope>
    <source>
        <strain evidence="2">A17</strain>
        <strain evidence="3 4">cv. Jemalong A17</strain>
    </source>
</reference>
<accession>A0A072V2I0</accession>
<protein>
    <submittedName>
        <fullName evidence="2 3">Uncharacterized protein</fullName>
    </submittedName>
</protein>
<sequence length="171" mass="19230">MFALLRNMFMNTSVIGNGVLSSELRFLDSVFIHPNKTKNGETAFENGNGGLAEKTCGQTHFFSYTIYFHLSLQLQSSPPLTSPPHPTHRSPPPSFLSITTTTVLTITPFVFNTTTPSRHPQHRRRHPSHSSFPRTFNLRPHLQSPPPPSLPHHAVGFLRRSLYLLTSKFVS</sequence>
<proteinExistence type="predicted"/>
<evidence type="ECO:0000313" key="3">
    <source>
        <dbReference type="EnsemblPlants" id="KEH36244"/>
    </source>
</evidence>
<gene>
    <name evidence="2" type="ordered locus">MTR_3g113788</name>
</gene>
<keyword evidence="4" id="KW-1185">Reference proteome</keyword>
<dbReference type="EnsemblPlants" id="KEH36244">
    <property type="protein sequence ID" value="KEH36244"/>
    <property type="gene ID" value="MTR_3g113788"/>
</dbReference>
<feature type="region of interest" description="Disordered" evidence="1">
    <location>
        <begin position="112"/>
        <end position="150"/>
    </location>
</feature>
<name>A0A072V2I0_MEDTR</name>
<organism evidence="2 4">
    <name type="scientific">Medicago truncatula</name>
    <name type="common">Barrel medic</name>
    <name type="synonym">Medicago tribuloides</name>
    <dbReference type="NCBI Taxonomy" id="3880"/>
    <lineage>
        <taxon>Eukaryota</taxon>
        <taxon>Viridiplantae</taxon>
        <taxon>Streptophyta</taxon>
        <taxon>Embryophyta</taxon>
        <taxon>Tracheophyta</taxon>
        <taxon>Spermatophyta</taxon>
        <taxon>Magnoliopsida</taxon>
        <taxon>eudicotyledons</taxon>
        <taxon>Gunneridae</taxon>
        <taxon>Pentapetalae</taxon>
        <taxon>rosids</taxon>
        <taxon>fabids</taxon>
        <taxon>Fabales</taxon>
        <taxon>Fabaceae</taxon>
        <taxon>Papilionoideae</taxon>
        <taxon>50 kb inversion clade</taxon>
        <taxon>NPAAA clade</taxon>
        <taxon>Hologalegina</taxon>
        <taxon>IRL clade</taxon>
        <taxon>Trifolieae</taxon>
        <taxon>Medicago</taxon>
    </lineage>
</organism>
<evidence type="ECO:0000256" key="1">
    <source>
        <dbReference type="SAM" id="MobiDB-lite"/>
    </source>
</evidence>